<dbReference type="OrthoDB" id="9815825at2"/>
<dbReference type="GO" id="GO:0000166">
    <property type="term" value="F:nucleotide binding"/>
    <property type="evidence" value="ECO:0007669"/>
    <property type="project" value="InterPro"/>
</dbReference>
<dbReference type="InterPro" id="IPR000683">
    <property type="entry name" value="Gfo/Idh/MocA-like_OxRdtase_N"/>
</dbReference>
<dbReference type="Pfam" id="PF22725">
    <property type="entry name" value="GFO_IDH_MocA_C3"/>
    <property type="match status" value="1"/>
</dbReference>
<dbReference type="Gene3D" id="3.30.360.10">
    <property type="entry name" value="Dihydrodipicolinate Reductase, domain 2"/>
    <property type="match status" value="1"/>
</dbReference>
<dbReference type="STRING" id="695939.SAMN00790413_04696"/>
<dbReference type="InterPro" id="IPR036291">
    <property type="entry name" value="NAD(P)-bd_dom_sf"/>
</dbReference>
<dbReference type="AlphaFoldDB" id="A0A1W1ULX4"/>
<feature type="domain" description="Gfo/Idh/MocA-like oxidoreductase N-terminal" evidence="1">
    <location>
        <begin position="12"/>
        <end position="123"/>
    </location>
</feature>
<evidence type="ECO:0000259" key="2">
    <source>
        <dbReference type="Pfam" id="PF22725"/>
    </source>
</evidence>
<dbReference type="Proteomes" id="UP000192582">
    <property type="component" value="Unassembled WGS sequence"/>
</dbReference>
<dbReference type="RefSeq" id="WP_084046024.1">
    <property type="nucleotide sequence ID" value="NZ_FWWU01000005.1"/>
</dbReference>
<dbReference type="Gene3D" id="3.40.50.720">
    <property type="entry name" value="NAD(P)-binding Rossmann-like Domain"/>
    <property type="match status" value="1"/>
</dbReference>
<evidence type="ECO:0000313" key="3">
    <source>
        <dbReference type="EMBL" id="SMB81724.1"/>
    </source>
</evidence>
<dbReference type="PANTHER" id="PTHR43377:SF1">
    <property type="entry name" value="BILIVERDIN REDUCTASE A"/>
    <property type="match status" value="1"/>
</dbReference>
<keyword evidence="4" id="KW-1185">Reference proteome</keyword>
<dbReference type="SUPFAM" id="SSF51735">
    <property type="entry name" value="NAD(P)-binding Rossmann-fold domains"/>
    <property type="match status" value="1"/>
</dbReference>
<sequence>MKTFGEVKTVCVGIIGSGTMGHAHFQAWTALGVQVFLFSQDLASAEQLAQGTAATVCPSMDELLAQVDIVDVCVPTFAHREVVELAARAGRHVVCEKPLALSLEDGAAMVAACEAAGVRLFVAMVLRFFPQYRAAYNLVKEGQVGSPQVLRLKRVSSPPYGGTSWYSDESRSGGMVLDLMLHDIDYALWCAGDVERVYSKVNVVGPRQYAQAVLTHRSGAISLIESGWAYPQGMFRTSLDIAGSTGVIEWTSDAPPTVRSYLQAKSERVQGVGLPSGGAAEDPFTLEMRHVMNALRSGTPFDVTPREAMVALEVALAVKTSARTGVPVVLGESA</sequence>
<dbReference type="InterPro" id="IPR055170">
    <property type="entry name" value="GFO_IDH_MocA-like_dom"/>
</dbReference>
<accession>A0A1W1ULX4</accession>
<proteinExistence type="predicted"/>
<reference evidence="3 4" key="1">
    <citation type="submission" date="2017-04" db="EMBL/GenBank/DDBJ databases">
        <authorList>
            <person name="Afonso C.L."/>
            <person name="Miller P.J."/>
            <person name="Scott M.A."/>
            <person name="Spackman E."/>
            <person name="Goraichik I."/>
            <person name="Dimitrov K.M."/>
            <person name="Suarez D.L."/>
            <person name="Swayne D.E."/>
        </authorList>
    </citation>
    <scope>NUCLEOTIDE SEQUENCE [LARGE SCALE GENOMIC DNA]</scope>
    <source>
        <strain evidence="3 4">KR-140</strain>
    </source>
</reference>
<dbReference type="Pfam" id="PF01408">
    <property type="entry name" value="GFO_IDH_MocA"/>
    <property type="match status" value="1"/>
</dbReference>
<evidence type="ECO:0000259" key="1">
    <source>
        <dbReference type="Pfam" id="PF01408"/>
    </source>
</evidence>
<feature type="domain" description="GFO/IDH/MocA-like oxidoreductase" evidence="2">
    <location>
        <begin position="132"/>
        <end position="249"/>
    </location>
</feature>
<protein>
    <submittedName>
        <fullName evidence="3">Predicted dehydrogenase</fullName>
    </submittedName>
</protein>
<dbReference type="EMBL" id="FWWU01000005">
    <property type="protein sequence ID" value="SMB81724.1"/>
    <property type="molecule type" value="Genomic_DNA"/>
</dbReference>
<dbReference type="InterPro" id="IPR051450">
    <property type="entry name" value="Gfo/Idh/MocA_Oxidoreductases"/>
</dbReference>
<name>A0A1W1ULX4_9DEIO</name>
<dbReference type="SUPFAM" id="SSF55347">
    <property type="entry name" value="Glyceraldehyde-3-phosphate dehydrogenase-like, C-terminal domain"/>
    <property type="match status" value="1"/>
</dbReference>
<dbReference type="PANTHER" id="PTHR43377">
    <property type="entry name" value="BILIVERDIN REDUCTASE A"/>
    <property type="match status" value="1"/>
</dbReference>
<evidence type="ECO:0000313" key="4">
    <source>
        <dbReference type="Proteomes" id="UP000192582"/>
    </source>
</evidence>
<organism evidence="3 4">
    <name type="scientific">Deinococcus hopiensis KR-140</name>
    <dbReference type="NCBI Taxonomy" id="695939"/>
    <lineage>
        <taxon>Bacteria</taxon>
        <taxon>Thermotogati</taxon>
        <taxon>Deinococcota</taxon>
        <taxon>Deinococci</taxon>
        <taxon>Deinococcales</taxon>
        <taxon>Deinococcaceae</taxon>
        <taxon>Deinococcus</taxon>
    </lineage>
</organism>
<gene>
    <name evidence="3" type="ORF">SAMN00790413_04696</name>
</gene>